<feature type="domain" description="Apple" evidence="2">
    <location>
        <begin position="28"/>
        <end position="110"/>
    </location>
</feature>
<dbReference type="EMBL" id="MU006302">
    <property type="protein sequence ID" value="KAF2851380.1"/>
    <property type="molecule type" value="Genomic_DNA"/>
</dbReference>
<gene>
    <name evidence="3" type="ORF">T440DRAFT_62170</name>
</gene>
<keyword evidence="4" id="KW-1185">Reference proteome</keyword>
<reference evidence="3" key="1">
    <citation type="submission" date="2020-01" db="EMBL/GenBank/DDBJ databases">
        <authorList>
            <consortium name="DOE Joint Genome Institute"/>
            <person name="Haridas S."/>
            <person name="Albert R."/>
            <person name="Binder M."/>
            <person name="Bloem J."/>
            <person name="Labutti K."/>
            <person name="Salamov A."/>
            <person name="Andreopoulos B."/>
            <person name="Baker S.E."/>
            <person name="Barry K."/>
            <person name="Bills G."/>
            <person name="Bluhm B.H."/>
            <person name="Cannon C."/>
            <person name="Castanera R."/>
            <person name="Culley D.E."/>
            <person name="Daum C."/>
            <person name="Ezra D."/>
            <person name="Gonzalez J.B."/>
            <person name="Henrissat B."/>
            <person name="Kuo A."/>
            <person name="Liang C."/>
            <person name="Lipzen A."/>
            <person name="Lutzoni F."/>
            <person name="Magnuson J."/>
            <person name="Mondo S."/>
            <person name="Nolan M."/>
            <person name="Ohm R."/>
            <person name="Pangilinan J."/>
            <person name="Park H.-J."/>
            <person name="Ramirez L."/>
            <person name="Alfaro M."/>
            <person name="Sun H."/>
            <person name="Tritt A."/>
            <person name="Yoshinaga Y."/>
            <person name="Zwiers L.-H."/>
            <person name="Turgeon B.G."/>
            <person name="Goodwin S.B."/>
            <person name="Spatafora J.W."/>
            <person name="Crous P.W."/>
            <person name="Grigoriev I.V."/>
        </authorList>
    </citation>
    <scope>NUCLEOTIDE SEQUENCE</scope>
    <source>
        <strain evidence="3">IPT5</strain>
    </source>
</reference>
<sequence>MIHKATIPLSFLAFLSYLIASVSAATICGFVGIHDANVLNQYMGNFFYNGPSNFALCAAWCKNDPNNCRSFRYSYYGDANAQYCEFFDSGLDGNVTADNTQPYFYYDIGCGFPDFIAPTTVTTTVGDGSGGGVQTVTTTVAGGAGQIITTTSTATFLSTTTQTQITTSVQPASTVTSTQFTTTTVARQTITRAVLRTVTRSVVTTRTITRRGL</sequence>
<dbReference type="OrthoDB" id="3695473at2759"/>
<accession>A0A6A7B7H2</accession>
<proteinExistence type="predicted"/>
<evidence type="ECO:0000313" key="4">
    <source>
        <dbReference type="Proteomes" id="UP000799423"/>
    </source>
</evidence>
<dbReference type="AlphaFoldDB" id="A0A6A7B7H2"/>
<organism evidence="3 4">
    <name type="scientific">Plenodomus tracheiphilus IPT5</name>
    <dbReference type="NCBI Taxonomy" id="1408161"/>
    <lineage>
        <taxon>Eukaryota</taxon>
        <taxon>Fungi</taxon>
        <taxon>Dikarya</taxon>
        <taxon>Ascomycota</taxon>
        <taxon>Pezizomycotina</taxon>
        <taxon>Dothideomycetes</taxon>
        <taxon>Pleosporomycetidae</taxon>
        <taxon>Pleosporales</taxon>
        <taxon>Pleosporineae</taxon>
        <taxon>Leptosphaeriaceae</taxon>
        <taxon>Plenodomus</taxon>
    </lineage>
</organism>
<name>A0A6A7B7H2_9PLEO</name>
<evidence type="ECO:0000256" key="1">
    <source>
        <dbReference type="SAM" id="SignalP"/>
    </source>
</evidence>
<evidence type="ECO:0000313" key="3">
    <source>
        <dbReference type="EMBL" id="KAF2851380.1"/>
    </source>
</evidence>
<dbReference type="Proteomes" id="UP000799423">
    <property type="component" value="Unassembled WGS sequence"/>
</dbReference>
<dbReference type="InterPro" id="IPR003609">
    <property type="entry name" value="Pan_app"/>
</dbReference>
<feature type="signal peptide" evidence="1">
    <location>
        <begin position="1"/>
        <end position="24"/>
    </location>
</feature>
<protein>
    <recommendedName>
        <fullName evidence="2">Apple domain-containing protein</fullName>
    </recommendedName>
</protein>
<feature type="chain" id="PRO_5025603655" description="Apple domain-containing protein" evidence="1">
    <location>
        <begin position="25"/>
        <end position="213"/>
    </location>
</feature>
<keyword evidence="1" id="KW-0732">Signal</keyword>
<dbReference type="PROSITE" id="PS50948">
    <property type="entry name" value="PAN"/>
    <property type="match status" value="1"/>
</dbReference>
<evidence type="ECO:0000259" key="2">
    <source>
        <dbReference type="PROSITE" id="PS50948"/>
    </source>
</evidence>